<reference evidence="1 2" key="1">
    <citation type="submission" date="2021-06" db="EMBL/GenBank/DDBJ databases">
        <authorList>
            <person name="Palmer J.M."/>
        </authorList>
    </citation>
    <scope>NUCLEOTIDE SEQUENCE [LARGE SCALE GENOMIC DNA]</scope>
    <source>
        <strain evidence="1 2">CL_MEX2019</strain>
        <tissue evidence="1">Muscle</tissue>
    </source>
</reference>
<keyword evidence="2" id="KW-1185">Reference proteome</keyword>
<proteinExistence type="predicted"/>
<name>A0ABU7DCT1_9TELE</name>
<dbReference type="Proteomes" id="UP001352852">
    <property type="component" value="Unassembled WGS sequence"/>
</dbReference>
<accession>A0ABU7DCT1</accession>
<gene>
    <name evidence="1" type="ORF">CHARACLAT_028916</name>
</gene>
<organism evidence="1 2">
    <name type="scientific">Characodon lateralis</name>
    <dbReference type="NCBI Taxonomy" id="208331"/>
    <lineage>
        <taxon>Eukaryota</taxon>
        <taxon>Metazoa</taxon>
        <taxon>Chordata</taxon>
        <taxon>Craniata</taxon>
        <taxon>Vertebrata</taxon>
        <taxon>Euteleostomi</taxon>
        <taxon>Actinopterygii</taxon>
        <taxon>Neopterygii</taxon>
        <taxon>Teleostei</taxon>
        <taxon>Neoteleostei</taxon>
        <taxon>Acanthomorphata</taxon>
        <taxon>Ovalentaria</taxon>
        <taxon>Atherinomorphae</taxon>
        <taxon>Cyprinodontiformes</taxon>
        <taxon>Goodeidae</taxon>
        <taxon>Characodon</taxon>
    </lineage>
</organism>
<sequence length="111" mass="12501">MSLKKIFATLRKHTFESEKYHNLQKGKLCDRSSWLLFPTNHENGSEQSAEHHMLDQLYTDNFVPGAGQHPYQQSNITSTVHPVVGVTGMKPNTFSALDPGTRTFIRTKGQG</sequence>
<comment type="caution">
    <text evidence="1">The sequence shown here is derived from an EMBL/GenBank/DDBJ whole genome shotgun (WGS) entry which is preliminary data.</text>
</comment>
<protein>
    <submittedName>
        <fullName evidence="1">Uncharacterized protein</fullName>
    </submittedName>
</protein>
<dbReference type="EMBL" id="JAHUTJ010020348">
    <property type="protein sequence ID" value="MED6272300.1"/>
    <property type="molecule type" value="Genomic_DNA"/>
</dbReference>
<evidence type="ECO:0000313" key="2">
    <source>
        <dbReference type="Proteomes" id="UP001352852"/>
    </source>
</evidence>
<evidence type="ECO:0000313" key="1">
    <source>
        <dbReference type="EMBL" id="MED6272300.1"/>
    </source>
</evidence>